<proteinExistence type="predicted"/>
<dbReference type="PANTHER" id="PTHR33164:SF13">
    <property type="entry name" value="4-HYDROXYPHENYLACETATE CATABOLISM PROTEIN"/>
    <property type="match status" value="1"/>
</dbReference>
<dbReference type="RefSeq" id="WP_354441499.1">
    <property type="nucleotide sequence ID" value="NZ_JBEPSH010000002.1"/>
</dbReference>
<name>A0ABV2Q565_9BURK</name>
<dbReference type="InterPro" id="IPR012712">
    <property type="entry name" value="HpaR/FarR"/>
</dbReference>
<dbReference type="SUPFAM" id="SSF46785">
    <property type="entry name" value="Winged helix' DNA-binding domain"/>
    <property type="match status" value="1"/>
</dbReference>
<gene>
    <name evidence="3" type="ORF">ABIE13_000905</name>
</gene>
<feature type="domain" description="HTH marR-type" evidence="2">
    <location>
        <begin position="24"/>
        <end position="157"/>
    </location>
</feature>
<organism evidence="3 4">
    <name type="scientific">Ottowia thiooxydans</name>
    <dbReference type="NCBI Taxonomy" id="219182"/>
    <lineage>
        <taxon>Bacteria</taxon>
        <taxon>Pseudomonadati</taxon>
        <taxon>Pseudomonadota</taxon>
        <taxon>Betaproteobacteria</taxon>
        <taxon>Burkholderiales</taxon>
        <taxon>Comamonadaceae</taxon>
        <taxon>Ottowia</taxon>
    </lineage>
</organism>
<evidence type="ECO:0000259" key="2">
    <source>
        <dbReference type="PROSITE" id="PS50995"/>
    </source>
</evidence>
<dbReference type="SMART" id="SM00347">
    <property type="entry name" value="HTH_MARR"/>
    <property type="match status" value="1"/>
</dbReference>
<dbReference type="PROSITE" id="PS50995">
    <property type="entry name" value="HTH_MARR_2"/>
    <property type="match status" value="1"/>
</dbReference>
<dbReference type="InterPro" id="IPR036390">
    <property type="entry name" value="WH_DNA-bd_sf"/>
</dbReference>
<evidence type="ECO:0000313" key="3">
    <source>
        <dbReference type="EMBL" id="MET4575805.1"/>
    </source>
</evidence>
<comment type="caution">
    <text evidence="3">The sequence shown here is derived from an EMBL/GenBank/DDBJ whole genome shotgun (WGS) entry which is preliminary data.</text>
</comment>
<dbReference type="NCBIfam" id="TIGR02337">
    <property type="entry name" value="HpaR"/>
    <property type="match status" value="1"/>
</dbReference>
<dbReference type="InterPro" id="IPR000835">
    <property type="entry name" value="HTH_MarR-typ"/>
</dbReference>
<accession>A0ABV2Q565</accession>
<reference evidence="3 4" key="1">
    <citation type="submission" date="2024-06" db="EMBL/GenBank/DDBJ databases">
        <title>Sorghum-associated microbial communities from plants grown in Nebraska, USA.</title>
        <authorList>
            <person name="Schachtman D."/>
        </authorList>
    </citation>
    <scope>NUCLEOTIDE SEQUENCE [LARGE SCALE GENOMIC DNA]</scope>
    <source>
        <strain evidence="3 4">2709</strain>
    </source>
</reference>
<feature type="compositionally biased region" description="Polar residues" evidence="1">
    <location>
        <begin position="173"/>
        <end position="182"/>
    </location>
</feature>
<sequence length="182" mass="20265">MKVVKIIKIYFKKTSYQQMRSRRYTNIAHLLMVAREAALKPFRPILKAHGLTGQQWRVIRALHDSKDGLEPNQIADQCQILAPSLSQILAGMEKNGLIQRARSGVDLRKQRISLTPASLKVALEVSPLIEQQYALIEKVVGRQVLSNAVEAIEKLRDALEPGVPSVMDGKSPGSATEKSSER</sequence>
<dbReference type="InterPro" id="IPR036388">
    <property type="entry name" value="WH-like_DNA-bd_sf"/>
</dbReference>
<dbReference type="Proteomes" id="UP001549320">
    <property type="component" value="Unassembled WGS sequence"/>
</dbReference>
<feature type="region of interest" description="Disordered" evidence="1">
    <location>
        <begin position="161"/>
        <end position="182"/>
    </location>
</feature>
<dbReference type="Pfam" id="PF12802">
    <property type="entry name" value="MarR_2"/>
    <property type="match status" value="1"/>
</dbReference>
<protein>
    <submittedName>
        <fullName evidence="3">Homoprotocatechuate degradation regulator HpaR</fullName>
    </submittedName>
</protein>
<dbReference type="EMBL" id="JBEPSH010000002">
    <property type="protein sequence ID" value="MET4575805.1"/>
    <property type="molecule type" value="Genomic_DNA"/>
</dbReference>
<keyword evidence="4" id="KW-1185">Reference proteome</keyword>
<evidence type="ECO:0000256" key="1">
    <source>
        <dbReference type="SAM" id="MobiDB-lite"/>
    </source>
</evidence>
<dbReference type="InterPro" id="IPR039422">
    <property type="entry name" value="MarR/SlyA-like"/>
</dbReference>
<evidence type="ECO:0000313" key="4">
    <source>
        <dbReference type="Proteomes" id="UP001549320"/>
    </source>
</evidence>
<dbReference type="PANTHER" id="PTHR33164">
    <property type="entry name" value="TRANSCRIPTIONAL REGULATOR, MARR FAMILY"/>
    <property type="match status" value="1"/>
</dbReference>
<dbReference type="Gene3D" id="1.10.10.10">
    <property type="entry name" value="Winged helix-like DNA-binding domain superfamily/Winged helix DNA-binding domain"/>
    <property type="match status" value="1"/>
</dbReference>